<evidence type="ECO:0000313" key="2">
    <source>
        <dbReference type="EMBL" id="OGZ72541.1"/>
    </source>
</evidence>
<dbReference type="EMBL" id="MHPA01000025">
    <property type="protein sequence ID" value="OGZ72541.1"/>
    <property type="molecule type" value="Genomic_DNA"/>
</dbReference>
<dbReference type="AlphaFoldDB" id="A0A1G2ID96"/>
<comment type="caution">
    <text evidence="2">The sequence shown here is derived from an EMBL/GenBank/DDBJ whole genome shotgun (WGS) entry which is preliminary data.</text>
</comment>
<reference evidence="2 3" key="1">
    <citation type="journal article" date="2016" name="Nat. Commun.">
        <title>Thousands of microbial genomes shed light on interconnected biogeochemical processes in an aquifer system.</title>
        <authorList>
            <person name="Anantharaman K."/>
            <person name="Brown C.T."/>
            <person name="Hug L.A."/>
            <person name="Sharon I."/>
            <person name="Castelle C.J."/>
            <person name="Probst A.J."/>
            <person name="Thomas B.C."/>
            <person name="Singh A."/>
            <person name="Wilkins M.J."/>
            <person name="Karaoz U."/>
            <person name="Brodie E.L."/>
            <person name="Williams K.H."/>
            <person name="Hubbard S.S."/>
            <person name="Banfield J.F."/>
        </authorList>
    </citation>
    <scope>NUCLEOTIDE SEQUENCE [LARGE SCALE GENOMIC DNA]</scope>
</reference>
<gene>
    <name evidence="2" type="ORF">A2908_01565</name>
</gene>
<feature type="domain" description="SpaA-like prealbumin fold" evidence="1">
    <location>
        <begin position="38"/>
        <end position="130"/>
    </location>
</feature>
<name>A0A1G2ID96_9BACT</name>
<protein>
    <recommendedName>
        <fullName evidence="1">SpaA-like prealbumin fold domain-containing protein</fullName>
    </recommendedName>
</protein>
<dbReference type="InterPro" id="IPR055371">
    <property type="entry name" value="SpaA_PFL_dom_4"/>
</dbReference>
<accession>A0A1G2ID96</accession>
<evidence type="ECO:0000313" key="3">
    <source>
        <dbReference type="Proteomes" id="UP000176774"/>
    </source>
</evidence>
<dbReference type="Proteomes" id="UP000176774">
    <property type="component" value="Unassembled WGS sequence"/>
</dbReference>
<dbReference type="InterPro" id="IPR014756">
    <property type="entry name" value="Ig_E-set"/>
</dbReference>
<organism evidence="2 3">
    <name type="scientific">Candidatus Staskawiczbacteria bacterium RIFCSPLOWO2_01_FULL_38_12b</name>
    <dbReference type="NCBI Taxonomy" id="1802214"/>
    <lineage>
        <taxon>Bacteria</taxon>
        <taxon>Candidatus Staskawicziibacteriota</taxon>
    </lineage>
</organism>
<evidence type="ECO:0000259" key="1">
    <source>
        <dbReference type="Pfam" id="PF24514"/>
    </source>
</evidence>
<proteinExistence type="predicted"/>
<sequence length="271" mass="27928">MPGGQLANAATIEVSVYNSIPGGGSSNDIIFSIIPARLRIIKNTTGGNGSFDYTITGPESANIIITTTLGNGQEASDAIPGAYSIIETVPGGWTFNSVSCDKIFNAGVNGVTSVNVVAGQTTTCTFNNTKDIPELNIYTVDPDEVIGGSPDTEIIVTGSGFIPTSVVKLNSTKTLVTTFLSADKLKAVIPAVNLVSATTLILDVFNPLPLPSGKTTSQGATFTVTANDDEVITPTTTTSTPTTSLDIISLLQSLATAAVSGAMFLKIFKRG</sequence>
<dbReference type="SUPFAM" id="SSF81296">
    <property type="entry name" value="E set domains"/>
    <property type="match status" value="1"/>
</dbReference>
<dbReference type="Pfam" id="PF24514">
    <property type="entry name" value="SpaA_4"/>
    <property type="match status" value="1"/>
</dbReference>